<dbReference type="SUPFAM" id="SSF56529">
    <property type="entry name" value="FAH"/>
    <property type="match status" value="1"/>
</dbReference>
<dbReference type="AlphaFoldDB" id="A0A7W7K9C9"/>
<keyword evidence="1" id="KW-0479">Metal-binding</keyword>
<sequence length="214" mass="22162">MIVSGTIYGVVLNDADERAALADAFNADPYKAPPQAPVVYIKPRLCATVGGAPVPLPAGESEVTVAATVALLFGRDATAGSEDAALSHVEAACLALDVSLPSASYYRPAIAERCRDGFLPLGHAGDVCLPDEIVTFVDGVEAHRWPLSRLVRSAEKLIAELSSFMTLQAGDLLLIGLPGEAPRARAGQSVRVEAEGFAPIAVSITTEAALAEVA</sequence>
<evidence type="ECO:0000313" key="3">
    <source>
        <dbReference type="EMBL" id="MBB4858642.1"/>
    </source>
</evidence>
<dbReference type="PANTHER" id="PTHR11820">
    <property type="entry name" value="ACYLPYRUVASE"/>
    <property type="match status" value="1"/>
</dbReference>
<name>A0A7W7K9C9_9SPHN</name>
<dbReference type="Gene3D" id="3.90.850.10">
    <property type="entry name" value="Fumarylacetoacetase-like, C-terminal domain"/>
    <property type="match status" value="1"/>
</dbReference>
<dbReference type="InterPro" id="IPR036663">
    <property type="entry name" value="Fumarylacetoacetase_C_sf"/>
</dbReference>
<reference evidence="3 4" key="1">
    <citation type="submission" date="2020-08" db="EMBL/GenBank/DDBJ databases">
        <title>Functional genomics of gut bacteria from endangered species of beetles.</title>
        <authorList>
            <person name="Carlos-Shanley C."/>
        </authorList>
    </citation>
    <scope>NUCLEOTIDE SEQUENCE [LARGE SCALE GENOMIC DNA]</scope>
    <source>
        <strain evidence="3 4">S00245</strain>
    </source>
</reference>
<keyword evidence="3" id="KW-0456">Lyase</keyword>
<evidence type="ECO:0000256" key="1">
    <source>
        <dbReference type="ARBA" id="ARBA00022723"/>
    </source>
</evidence>
<proteinExistence type="predicted"/>
<comment type="caution">
    <text evidence="3">The sequence shown here is derived from an EMBL/GenBank/DDBJ whole genome shotgun (WGS) entry which is preliminary data.</text>
</comment>
<evidence type="ECO:0000313" key="4">
    <source>
        <dbReference type="Proteomes" id="UP000555448"/>
    </source>
</evidence>
<organism evidence="3 4">
    <name type="scientific">Novosphingobium chloroacetimidivorans</name>
    <dbReference type="NCBI Taxonomy" id="1428314"/>
    <lineage>
        <taxon>Bacteria</taxon>
        <taxon>Pseudomonadati</taxon>
        <taxon>Pseudomonadota</taxon>
        <taxon>Alphaproteobacteria</taxon>
        <taxon>Sphingomonadales</taxon>
        <taxon>Sphingomonadaceae</taxon>
        <taxon>Novosphingobium</taxon>
    </lineage>
</organism>
<dbReference type="PANTHER" id="PTHR11820:SF114">
    <property type="entry name" value="4-HYDROXYPHENYLACETATE CATABOLISM PROTEIN"/>
    <property type="match status" value="1"/>
</dbReference>
<dbReference type="InterPro" id="IPR011234">
    <property type="entry name" value="Fumarylacetoacetase-like_C"/>
</dbReference>
<keyword evidence="3" id="KW-0413">Isomerase</keyword>
<dbReference type="Pfam" id="PF01557">
    <property type="entry name" value="FAA_hydrolase"/>
    <property type="match status" value="1"/>
</dbReference>
<accession>A0A7W7K9C9</accession>
<feature type="domain" description="Fumarylacetoacetase-like C-terminal" evidence="2">
    <location>
        <begin position="6"/>
        <end position="201"/>
    </location>
</feature>
<evidence type="ECO:0000259" key="2">
    <source>
        <dbReference type="Pfam" id="PF01557"/>
    </source>
</evidence>
<dbReference type="RefSeq" id="WP_312857041.1">
    <property type="nucleotide sequence ID" value="NZ_JACHLR010000007.1"/>
</dbReference>
<dbReference type="GO" id="GO:0018800">
    <property type="term" value="F:5-oxopent-3-ene-1,2,5-tricarboxylate decarboxylase activity"/>
    <property type="evidence" value="ECO:0007669"/>
    <property type="project" value="UniProtKB-EC"/>
</dbReference>
<dbReference type="EC" id="4.1.1.68" evidence="3"/>
<dbReference type="EMBL" id="JACHLR010000007">
    <property type="protein sequence ID" value="MBB4858642.1"/>
    <property type="molecule type" value="Genomic_DNA"/>
</dbReference>
<keyword evidence="4" id="KW-1185">Reference proteome</keyword>
<protein>
    <submittedName>
        <fullName evidence="3">5-oxopent-3-ene-1,2,5-tricarboxylate decarboxylase/2-hydroxyhepta-2,4-diene-1,7-dioate isomerase</fullName>
        <ecNumber evidence="3">4.1.1.68</ecNumber>
        <ecNumber evidence="3">5.3.3.-</ecNumber>
    </submittedName>
</protein>
<dbReference type="Proteomes" id="UP000555448">
    <property type="component" value="Unassembled WGS sequence"/>
</dbReference>
<dbReference type="EC" id="5.3.3.-" evidence="3"/>
<dbReference type="GO" id="GO:0046872">
    <property type="term" value="F:metal ion binding"/>
    <property type="evidence" value="ECO:0007669"/>
    <property type="project" value="UniProtKB-KW"/>
</dbReference>
<dbReference type="GO" id="GO:0016853">
    <property type="term" value="F:isomerase activity"/>
    <property type="evidence" value="ECO:0007669"/>
    <property type="project" value="UniProtKB-KW"/>
</dbReference>
<gene>
    <name evidence="3" type="ORF">HNO88_001968</name>
</gene>